<dbReference type="PATRIC" id="fig|1046627.3.peg.339"/>
<dbReference type="Proteomes" id="UP000003730">
    <property type="component" value="Unassembled WGS sequence"/>
</dbReference>
<dbReference type="InterPro" id="IPR005801">
    <property type="entry name" value="ADC_synthase"/>
</dbReference>
<evidence type="ECO:0000313" key="3">
    <source>
        <dbReference type="Proteomes" id="UP000003730"/>
    </source>
</evidence>
<sequence>MTFTTFFERLQDQFANNLPFAAYRNPGATAIKSFLQNDNTLYKTTDFTESGFVFAPFNLEDPSVLIPVDASEIMECDSLDFKVKKSTNSTSEATQIIKESSAKQDHIELVEKGVEAILDDAFEKVVLSRKEAVTISEAQQIEVFKKLLSAYPTAYVYIWFHPQIGLWLGATPETLLHVENKQVKTMALAGTQVYKDTTDVIWQEKELHEQQIVTDFIVSGLKNHLESITVSDVETTKAGSLLHLKTHISGRINSEESGLKNIIKTLHPTPAVCGMPKEIAKSFIIENELYKRTYYSGFLGELNLKKSVSRNSNRRNVENNAYASIKTVSNLFVNLRCMEIQNNEAFIYIGGGITDGSNPTKEWEETVAKSQTMKKVLQ</sequence>
<dbReference type="OrthoDB" id="9806579at2"/>
<dbReference type="SUPFAM" id="SSF56322">
    <property type="entry name" value="ADC synthase"/>
    <property type="match status" value="1"/>
</dbReference>
<protein>
    <submittedName>
        <fullName evidence="2">Isochorismate synthase</fullName>
    </submittedName>
</protein>
<evidence type="ECO:0000313" key="2">
    <source>
        <dbReference type="EMBL" id="EGV44911.1"/>
    </source>
</evidence>
<dbReference type="AlphaFoldDB" id="G2E9W4"/>
<accession>G2E9W4</accession>
<gene>
    <name evidence="2" type="ORF">BZARG_325</name>
</gene>
<feature type="domain" description="Chorismate-utilising enzyme C-terminal" evidence="1">
    <location>
        <begin position="326"/>
        <end position="369"/>
    </location>
</feature>
<organism evidence="2 3">
    <name type="scientific">Bizionia argentinensis JUB59</name>
    <dbReference type="NCBI Taxonomy" id="1046627"/>
    <lineage>
        <taxon>Bacteria</taxon>
        <taxon>Pseudomonadati</taxon>
        <taxon>Bacteroidota</taxon>
        <taxon>Flavobacteriia</taxon>
        <taxon>Flavobacteriales</taxon>
        <taxon>Flavobacteriaceae</taxon>
        <taxon>Bizionia</taxon>
    </lineage>
</organism>
<evidence type="ECO:0000259" key="1">
    <source>
        <dbReference type="Pfam" id="PF00425"/>
    </source>
</evidence>
<dbReference type="RefSeq" id="WP_008634497.1">
    <property type="nucleotide sequence ID" value="NZ_AFXZ01000002.1"/>
</dbReference>
<dbReference type="Pfam" id="PF00425">
    <property type="entry name" value="Chorismate_bind"/>
    <property type="match status" value="2"/>
</dbReference>
<dbReference type="Gene3D" id="3.60.120.10">
    <property type="entry name" value="Anthranilate synthase"/>
    <property type="match status" value="1"/>
</dbReference>
<dbReference type="PANTHER" id="PTHR42839:SF2">
    <property type="entry name" value="ISOCHORISMATE SYNTHASE ENTC"/>
    <property type="match status" value="1"/>
</dbReference>
<dbReference type="PANTHER" id="PTHR42839">
    <property type="entry name" value="ISOCHORISMATE SYNTHASE ENTC"/>
    <property type="match status" value="1"/>
</dbReference>
<dbReference type="STRING" id="1046627.BZARG_325"/>
<feature type="domain" description="Chorismate-utilising enzyme C-terminal" evidence="1">
    <location>
        <begin position="103"/>
        <end position="309"/>
    </location>
</feature>
<comment type="caution">
    <text evidence="2">The sequence shown here is derived from an EMBL/GenBank/DDBJ whole genome shotgun (WGS) entry which is preliminary data.</text>
</comment>
<dbReference type="eggNOG" id="COG1169">
    <property type="taxonomic scope" value="Bacteria"/>
</dbReference>
<proteinExistence type="predicted"/>
<dbReference type="InterPro" id="IPR015890">
    <property type="entry name" value="Chorismate_C"/>
</dbReference>
<name>G2E9W4_9FLAO</name>
<dbReference type="EMBL" id="AFXZ01000002">
    <property type="protein sequence ID" value="EGV44911.1"/>
    <property type="molecule type" value="Genomic_DNA"/>
</dbReference>
<reference evidence="2 3" key="1">
    <citation type="journal article" date="2008" name="Int. J. Syst. Evol. Microbiol.">
        <title>Bizionia argentinensis sp. nov., isolated from surface marine water in Antarctica.</title>
        <authorList>
            <person name="Bercovich A."/>
            <person name="Vazquez S.C."/>
            <person name="Yankilevich P."/>
            <person name="Coria S.H."/>
            <person name="Foti M."/>
            <person name="Hernandez E."/>
            <person name="Vidal A."/>
            <person name="Ruberto L."/>
            <person name="Melo C."/>
            <person name="Marenssi S."/>
            <person name="Criscuolo M."/>
            <person name="Memoli M."/>
            <person name="Arguelles M."/>
            <person name="Mac Cormack W.P."/>
        </authorList>
    </citation>
    <scope>NUCLEOTIDE SEQUENCE [LARGE SCALE GENOMIC DNA]</scope>
    <source>
        <strain evidence="2 3">JUB59</strain>
    </source>
</reference>
<keyword evidence="3" id="KW-1185">Reference proteome</keyword>